<accession>A0A0N9ZX65</accession>
<dbReference type="Gene3D" id="3.40.50.300">
    <property type="entry name" value="P-loop containing nucleotide triphosphate hydrolases"/>
    <property type="match status" value="1"/>
</dbReference>
<gene>
    <name evidence="1" type="ORF">IMCC12053_735</name>
</gene>
<dbReference type="KEGG" id="cmar:IMCC12053_735"/>
<keyword evidence="2" id="KW-1185">Reference proteome</keyword>
<sequence length="311" mass="33913">MTRQLILHIGTSKTGSTSLQHTAYAHRAALASSGIHWGDPARPPRADAPRHASLSYALQRGPQKWAREQDAILADFDASGHPTLMLSDEVLSECGPAALARIAAFAAPFDTTIICYLRRQDRYVESLWNQYCGEARREGRSIRKFATARDIQSRLDYTALLDAWSEIGTVKAISFDAVKTALAPSFFTALGLDIAVGDEARVNVSPSMNCAALLALLNRQGVKYNKVKLVKAFKHDTLKTALGSTLRASLLATFKDSNARLEARYGVRFDTDMPQEPERPLFGPEEAALAQAISRLAPGRNAKAQDGKTTA</sequence>
<dbReference type="InterPro" id="IPR027417">
    <property type="entry name" value="P-loop_NTPase"/>
</dbReference>
<dbReference type="OrthoDB" id="7540582at2"/>
<dbReference type="Proteomes" id="UP000064920">
    <property type="component" value="Chromosome"/>
</dbReference>
<protein>
    <submittedName>
        <fullName evidence="1">Uncharacterized protein</fullName>
    </submittedName>
</protein>
<evidence type="ECO:0000313" key="2">
    <source>
        <dbReference type="Proteomes" id="UP000064920"/>
    </source>
</evidence>
<dbReference type="STRING" id="1397108.IMCC12053_735"/>
<proteinExistence type="predicted"/>
<reference evidence="1 2" key="1">
    <citation type="submission" date="2015-05" db="EMBL/GenBank/DDBJ databases">
        <authorList>
            <person name="Wang D.B."/>
            <person name="Wang M."/>
        </authorList>
    </citation>
    <scope>NUCLEOTIDE SEQUENCE [LARGE SCALE GENOMIC DNA]</scope>
    <source>
        <strain evidence="1 2">IMCC 12053</strain>
    </source>
</reference>
<organism evidence="1 2">
    <name type="scientific">Celeribacter marinus</name>
    <dbReference type="NCBI Taxonomy" id="1397108"/>
    <lineage>
        <taxon>Bacteria</taxon>
        <taxon>Pseudomonadati</taxon>
        <taxon>Pseudomonadota</taxon>
        <taxon>Alphaproteobacteria</taxon>
        <taxon>Rhodobacterales</taxon>
        <taxon>Roseobacteraceae</taxon>
        <taxon>Celeribacter</taxon>
    </lineage>
</organism>
<dbReference type="SUPFAM" id="SSF52540">
    <property type="entry name" value="P-loop containing nucleoside triphosphate hydrolases"/>
    <property type="match status" value="1"/>
</dbReference>
<dbReference type="AlphaFoldDB" id="A0A0N9ZX65"/>
<dbReference type="PATRIC" id="fig|1397108.4.peg.761"/>
<dbReference type="EMBL" id="CP012023">
    <property type="protein sequence ID" value="ALI54683.1"/>
    <property type="molecule type" value="Genomic_DNA"/>
</dbReference>
<name>A0A0N9ZX65_9RHOB</name>
<dbReference type="RefSeq" id="WP_062215804.1">
    <property type="nucleotide sequence ID" value="NZ_CP012023.1"/>
</dbReference>
<evidence type="ECO:0000313" key="1">
    <source>
        <dbReference type="EMBL" id="ALI54683.1"/>
    </source>
</evidence>